<evidence type="ECO:0000256" key="2">
    <source>
        <dbReference type="ARBA" id="ARBA00022448"/>
    </source>
</evidence>
<dbReference type="InterPro" id="IPR036259">
    <property type="entry name" value="MFS_trans_sf"/>
</dbReference>
<feature type="transmembrane region" description="Helical" evidence="6">
    <location>
        <begin position="144"/>
        <end position="164"/>
    </location>
</feature>
<evidence type="ECO:0000256" key="5">
    <source>
        <dbReference type="ARBA" id="ARBA00023136"/>
    </source>
</evidence>
<feature type="transmembrane region" description="Helical" evidence="6">
    <location>
        <begin position="333"/>
        <end position="355"/>
    </location>
</feature>
<dbReference type="RefSeq" id="WP_267221808.1">
    <property type="nucleotide sequence ID" value="NZ_JAPCWC010000012.1"/>
</dbReference>
<feature type="transmembrane region" description="Helical" evidence="6">
    <location>
        <begin position="402"/>
        <end position="422"/>
    </location>
</feature>
<keyword evidence="3 6" id="KW-0812">Transmembrane</keyword>
<name>A0ABV6SAL4_9SPHN</name>
<sequence>MTNANAPATPRYGWYVTAVLMVAYTFSFLDRQILNLMVGPIKADLAITDTQFAMLTGGAFGIFYTVMGLPIGWLADRVSRKKLIAGGIALWSLMTMLCGTARTFPALLFTRIGVGVGEATLSPSAYSMLSDSFDRSRLPRAMSLYAIGIYIGAGTAMMLGGSIVEAIHRTPDVVLPILGATRSWHLVFLVVGAPGLLVSLWMLTLREPARRPALSESDRSAPAAIWALLRRYPLMAISLFLGSAVLSVLSSMDAWYPELFIRKLGWDAAQTGHVNGVTSLTAGPLGMLAAGWLSSRMIARGRSDACLRLTAWSAALATVPAIAMPLLPNGFAMGLMLLPLKFLGGFTPVLIPAAIQIVAPDRLRGQLGALFLFTTGVVGVTLGPVLPALINDFVLHDEHALGLSLSVSALAVGPLAVLLLSIGLKEYRRRLAEVSADDTPRANAISGTADASLPLAQTI</sequence>
<dbReference type="EMBL" id="JBHLTM010000064">
    <property type="protein sequence ID" value="MFC0686299.1"/>
    <property type="molecule type" value="Genomic_DNA"/>
</dbReference>
<evidence type="ECO:0000259" key="7">
    <source>
        <dbReference type="PROSITE" id="PS50850"/>
    </source>
</evidence>
<feature type="transmembrane region" description="Helical" evidence="6">
    <location>
        <begin position="12"/>
        <end position="29"/>
    </location>
</feature>
<accession>A0ABV6SAL4</accession>
<dbReference type="InterPro" id="IPR011701">
    <property type="entry name" value="MFS"/>
</dbReference>
<dbReference type="PANTHER" id="PTHR23505">
    <property type="entry name" value="SPINSTER"/>
    <property type="match status" value="1"/>
</dbReference>
<evidence type="ECO:0000256" key="6">
    <source>
        <dbReference type="SAM" id="Phobius"/>
    </source>
</evidence>
<reference evidence="8 9" key="1">
    <citation type="submission" date="2024-09" db="EMBL/GenBank/DDBJ databases">
        <authorList>
            <person name="Sun Q."/>
            <person name="Mori K."/>
        </authorList>
    </citation>
    <scope>NUCLEOTIDE SEQUENCE [LARGE SCALE GENOMIC DNA]</scope>
    <source>
        <strain evidence="8 9">CICC 11035S</strain>
    </source>
</reference>
<proteinExistence type="predicted"/>
<evidence type="ECO:0000313" key="9">
    <source>
        <dbReference type="Proteomes" id="UP001589858"/>
    </source>
</evidence>
<dbReference type="SUPFAM" id="SSF103473">
    <property type="entry name" value="MFS general substrate transporter"/>
    <property type="match status" value="1"/>
</dbReference>
<comment type="caution">
    <text evidence="8">The sequence shown here is derived from an EMBL/GenBank/DDBJ whole genome shotgun (WGS) entry which is preliminary data.</text>
</comment>
<keyword evidence="2" id="KW-0813">Transport</keyword>
<feature type="transmembrane region" description="Helical" evidence="6">
    <location>
        <begin position="272"/>
        <end position="293"/>
    </location>
</feature>
<evidence type="ECO:0000256" key="3">
    <source>
        <dbReference type="ARBA" id="ARBA00022692"/>
    </source>
</evidence>
<comment type="subcellular location">
    <subcellularLocation>
        <location evidence="1">Membrane</location>
        <topology evidence="1">Multi-pass membrane protein</topology>
    </subcellularLocation>
</comment>
<gene>
    <name evidence="8" type="ORF">ACFFF8_17060</name>
</gene>
<feature type="transmembrane region" description="Helical" evidence="6">
    <location>
        <begin position="50"/>
        <end position="71"/>
    </location>
</feature>
<dbReference type="Gene3D" id="1.20.1250.20">
    <property type="entry name" value="MFS general substrate transporter like domains"/>
    <property type="match status" value="2"/>
</dbReference>
<dbReference type="Pfam" id="PF07690">
    <property type="entry name" value="MFS_1"/>
    <property type="match status" value="1"/>
</dbReference>
<keyword evidence="9" id="KW-1185">Reference proteome</keyword>
<feature type="transmembrane region" description="Helical" evidence="6">
    <location>
        <begin position="367"/>
        <end position="390"/>
    </location>
</feature>
<keyword evidence="5 6" id="KW-0472">Membrane</keyword>
<protein>
    <submittedName>
        <fullName evidence="8">MFS transporter</fullName>
    </submittedName>
</protein>
<feature type="domain" description="Major facilitator superfamily (MFS) profile" evidence="7">
    <location>
        <begin position="16"/>
        <end position="429"/>
    </location>
</feature>
<dbReference type="PANTHER" id="PTHR23505:SF79">
    <property type="entry name" value="PROTEIN SPINSTER"/>
    <property type="match status" value="1"/>
</dbReference>
<feature type="transmembrane region" description="Helical" evidence="6">
    <location>
        <begin position="232"/>
        <end position="252"/>
    </location>
</feature>
<evidence type="ECO:0000256" key="4">
    <source>
        <dbReference type="ARBA" id="ARBA00022989"/>
    </source>
</evidence>
<dbReference type="Proteomes" id="UP001589858">
    <property type="component" value="Unassembled WGS sequence"/>
</dbReference>
<evidence type="ECO:0000256" key="1">
    <source>
        <dbReference type="ARBA" id="ARBA00004141"/>
    </source>
</evidence>
<dbReference type="InterPro" id="IPR044770">
    <property type="entry name" value="MFS_spinster-like"/>
</dbReference>
<dbReference type="InterPro" id="IPR020846">
    <property type="entry name" value="MFS_dom"/>
</dbReference>
<feature type="transmembrane region" description="Helical" evidence="6">
    <location>
        <begin position="184"/>
        <end position="203"/>
    </location>
</feature>
<keyword evidence="4 6" id="KW-1133">Transmembrane helix</keyword>
<dbReference type="PROSITE" id="PS50850">
    <property type="entry name" value="MFS"/>
    <property type="match status" value="1"/>
</dbReference>
<evidence type="ECO:0000313" key="8">
    <source>
        <dbReference type="EMBL" id="MFC0686299.1"/>
    </source>
</evidence>
<feature type="transmembrane region" description="Helical" evidence="6">
    <location>
        <begin position="305"/>
        <end position="327"/>
    </location>
</feature>
<organism evidence="8 9">
    <name type="scientific">Novosphingobium clariflavum</name>
    <dbReference type="NCBI Taxonomy" id="2029884"/>
    <lineage>
        <taxon>Bacteria</taxon>
        <taxon>Pseudomonadati</taxon>
        <taxon>Pseudomonadota</taxon>
        <taxon>Alphaproteobacteria</taxon>
        <taxon>Sphingomonadales</taxon>
        <taxon>Sphingomonadaceae</taxon>
        <taxon>Novosphingobium</taxon>
    </lineage>
</organism>